<gene>
    <name evidence="7" type="ORF">GCM10022404_24020</name>
</gene>
<evidence type="ECO:0000256" key="1">
    <source>
        <dbReference type="ARBA" id="ARBA00004651"/>
    </source>
</evidence>
<evidence type="ECO:0000256" key="5">
    <source>
        <dbReference type="ARBA" id="ARBA00023136"/>
    </source>
</evidence>
<keyword evidence="8" id="KW-1185">Reference proteome</keyword>
<dbReference type="RefSeq" id="WP_344847433.1">
    <property type="nucleotide sequence ID" value="NZ_BAABDF010000007.1"/>
</dbReference>
<evidence type="ECO:0000256" key="2">
    <source>
        <dbReference type="ARBA" id="ARBA00022475"/>
    </source>
</evidence>
<feature type="transmembrane region" description="Helical" evidence="6">
    <location>
        <begin position="71"/>
        <end position="88"/>
    </location>
</feature>
<feature type="transmembrane region" description="Helical" evidence="6">
    <location>
        <begin position="43"/>
        <end position="64"/>
    </location>
</feature>
<comment type="caution">
    <text evidence="7">The sequence shown here is derived from an EMBL/GenBank/DDBJ whole genome shotgun (WGS) entry which is preliminary data.</text>
</comment>
<protein>
    <submittedName>
        <fullName evidence="7">LysE family transporter</fullName>
    </submittedName>
</protein>
<feature type="transmembrane region" description="Helical" evidence="6">
    <location>
        <begin position="146"/>
        <end position="166"/>
    </location>
</feature>
<keyword evidence="5 6" id="KW-0472">Membrane</keyword>
<accession>A0ABP7KCU9</accession>
<dbReference type="PANTHER" id="PTHR30086:SF19">
    <property type="entry name" value="THREONINE EFFLUX PROTEIN"/>
    <property type="match status" value="1"/>
</dbReference>
<dbReference type="InterPro" id="IPR001123">
    <property type="entry name" value="LeuE-type"/>
</dbReference>
<organism evidence="7 8">
    <name type="scientific">Celeribacter arenosi</name>
    <dbReference type="NCBI Taxonomy" id="792649"/>
    <lineage>
        <taxon>Bacteria</taxon>
        <taxon>Pseudomonadati</taxon>
        <taxon>Pseudomonadota</taxon>
        <taxon>Alphaproteobacteria</taxon>
        <taxon>Rhodobacterales</taxon>
        <taxon>Roseobacteraceae</taxon>
        <taxon>Celeribacter</taxon>
    </lineage>
</organism>
<dbReference type="Pfam" id="PF01810">
    <property type="entry name" value="LysE"/>
    <property type="match status" value="1"/>
</dbReference>
<dbReference type="PANTHER" id="PTHR30086">
    <property type="entry name" value="ARGININE EXPORTER PROTEIN ARGO"/>
    <property type="match status" value="1"/>
</dbReference>
<reference evidence="8" key="1">
    <citation type="journal article" date="2019" name="Int. J. Syst. Evol. Microbiol.">
        <title>The Global Catalogue of Microorganisms (GCM) 10K type strain sequencing project: providing services to taxonomists for standard genome sequencing and annotation.</title>
        <authorList>
            <consortium name="The Broad Institute Genomics Platform"/>
            <consortium name="The Broad Institute Genome Sequencing Center for Infectious Disease"/>
            <person name="Wu L."/>
            <person name="Ma J."/>
        </authorList>
    </citation>
    <scope>NUCLEOTIDE SEQUENCE [LARGE SCALE GENOMIC DNA]</scope>
    <source>
        <strain evidence="8">JCM 17190</strain>
    </source>
</reference>
<evidence type="ECO:0000313" key="7">
    <source>
        <dbReference type="EMBL" id="GAA3873368.1"/>
    </source>
</evidence>
<evidence type="ECO:0000256" key="6">
    <source>
        <dbReference type="SAM" id="Phobius"/>
    </source>
</evidence>
<name>A0ABP7KCU9_9RHOB</name>
<evidence type="ECO:0000313" key="8">
    <source>
        <dbReference type="Proteomes" id="UP001399917"/>
    </source>
</evidence>
<evidence type="ECO:0000256" key="4">
    <source>
        <dbReference type="ARBA" id="ARBA00022989"/>
    </source>
</evidence>
<keyword evidence="4 6" id="KW-1133">Transmembrane helix</keyword>
<evidence type="ECO:0000256" key="3">
    <source>
        <dbReference type="ARBA" id="ARBA00022692"/>
    </source>
</evidence>
<comment type="subcellular location">
    <subcellularLocation>
        <location evidence="1">Cell membrane</location>
        <topology evidence="1">Multi-pass membrane protein</topology>
    </subcellularLocation>
</comment>
<dbReference type="Proteomes" id="UP001399917">
    <property type="component" value="Unassembled WGS sequence"/>
</dbReference>
<sequence>MTLTALLAIYFVHLAAAMSPGPAVLLAARTALNQGMRRGVFLAIGIGLGVCVWALAALLGLATLFKVAPELLTALKFFGAAYLAYLAYKLWKHAPEPLDNTVADATATRTDIGLIWLGTLTQLSNPKPAIFFGTIFLTFLPANIPLWGYAAVLGIVFVNDCGWNVIVARIFSFERTRRGYLNLKSIIDRVFGGLLAALSAKLVLTN</sequence>
<keyword evidence="2" id="KW-1003">Cell membrane</keyword>
<dbReference type="EMBL" id="BAABDF010000007">
    <property type="protein sequence ID" value="GAA3873368.1"/>
    <property type="molecule type" value="Genomic_DNA"/>
</dbReference>
<keyword evidence="3 6" id="KW-0812">Transmembrane</keyword>
<proteinExistence type="predicted"/>